<comment type="caution">
    <text evidence="1">The sequence shown here is derived from an EMBL/GenBank/DDBJ whole genome shotgun (WGS) entry which is preliminary data.</text>
</comment>
<dbReference type="Gene3D" id="3.30.300.20">
    <property type="match status" value="1"/>
</dbReference>
<dbReference type="EMBL" id="STFG01000018">
    <property type="protein sequence ID" value="THT98735.1"/>
    <property type="molecule type" value="Genomic_DNA"/>
</dbReference>
<accession>A0A4V4GQT2</accession>
<dbReference type="OrthoDB" id="9795405at2"/>
<gene>
    <name evidence="1" type="ORF">E9531_13740</name>
</gene>
<sequence length="155" mass="17249">MTYYADIHWSLNGGDFAKGRYSRAHTWQFDGGQIIPASPSPHIVPAPWSDAQAVDPEEAFVAALSSCHMLTFLWLASKAGFIAQAYHDRAEGEMACNPNGQQWVSRVTLYPAVQWTGQAPDAATLEALHHQAHEECFIAQSVKTEVLCQPRQYIY</sequence>
<dbReference type="RefSeq" id="WP_136574342.1">
    <property type="nucleotide sequence ID" value="NZ_STFG01000018.1"/>
</dbReference>
<dbReference type="InterPro" id="IPR003718">
    <property type="entry name" value="OsmC/Ohr_fam"/>
</dbReference>
<dbReference type="SUPFAM" id="SSF82784">
    <property type="entry name" value="OsmC-like"/>
    <property type="match status" value="1"/>
</dbReference>
<name>A0A4V4GQT2_9BURK</name>
<reference evidence="1 2" key="1">
    <citation type="journal article" date="2015" name="Antonie Van Leeuwenhoek">
        <title>Lampropedia puyangensis sp. nov., isolated from symptomatic bark of Populus ? euramericana canker and emended description of Lampropedia hyalina (Ehrenberg 1832) Lee et al. 2004.</title>
        <authorList>
            <person name="Li Y."/>
            <person name="Wang T."/>
            <person name="Piao C.G."/>
            <person name="Wang L.F."/>
            <person name="Tian G.Z."/>
            <person name="Zhu T.H."/>
            <person name="Guo M.W."/>
        </authorList>
    </citation>
    <scope>NUCLEOTIDE SEQUENCE [LARGE SCALE GENOMIC DNA]</scope>
    <source>
        <strain evidence="1 2">2-bin</strain>
    </source>
</reference>
<dbReference type="PANTHER" id="PTHR42830:SF2">
    <property type="entry name" value="OSMC_OHR FAMILY PROTEIN"/>
    <property type="match status" value="1"/>
</dbReference>
<dbReference type="InterPro" id="IPR052707">
    <property type="entry name" value="OsmC_Ohr_Peroxiredoxin"/>
</dbReference>
<protein>
    <submittedName>
        <fullName evidence="1">OsmC family peroxiredoxin</fullName>
    </submittedName>
</protein>
<dbReference type="AlphaFoldDB" id="A0A4V4GQT2"/>
<evidence type="ECO:0000313" key="2">
    <source>
        <dbReference type="Proteomes" id="UP000308917"/>
    </source>
</evidence>
<dbReference type="InterPro" id="IPR015946">
    <property type="entry name" value="KH_dom-like_a/b"/>
</dbReference>
<proteinExistence type="predicted"/>
<evidence type="ECO:0000313" key="1">
    <source>
        <dbReference type="EMBL" id="THT98735.1"/>
    </source>
</evidence>
<dbReference type="Pfam" id="PF02566">
    <property type="entry name" value="OsmC"/>
    <property type="match status" value="1"/>
</dbReference>
<dbReference type="PANTHER" id="PTHR42830">
    <property type="entry name" value="OSMOTICALLY INDUCIBLE FAMILY PROTEIN"/>
    <property type="match status" value="1"/>
</dbReference>
<keyword evidence="2" id="KW-1185">Reference proteome</keyword>
<dbReference type="Proteomes" id="UP000308917">
    <property type="component" value="Unassembled WGS sequence"/>
</dbReference>
<dbReference type="InterPro" id="IPR036102">
    <property type="entry name" value="OsmC/Ohrsf"/>
</dbReference>
<organism evidence="1 2">
    <name type="scientific">Lampropedia puyangensis</name>
    <dbReference type="NCBI Taxonomy" id="1330072"/>
    <lineage>
        <taxon>Bacteria</taxon>
        <taxon>Pseudomonadati</taxon>
        <taxon>Pseudomonadota</taxon>
        <taxon>Betaproteobacteria</taxon>
        <taxon>Burkholderiales</taxon>
        <taxon>Comamonadaceae</taxon>
        <taxon>Lampropedia</taxon>
    </lineage>
</organism>